<dbReference type="Pfam" id="PF00225">
    <property type="entry name" value="Kinesin"/>
    <property type="match status" value="1"/>
</dbReference>
<dbReference type="GO" id="GO:0007018">
    <property type="term" value="P:microtubule-based movement"/>
    <property type="evidence" value="ECO:0007669"/>
    <property type="project" value="InterPro"/>
</dbReference>
<feature type="region of interest" description="Disordered" evidence="2">
    <location>
        <begin position="476"/>
        <end position="500"/>
    </location>
</feature>
<feature type="compositionally biased region" description="Low complexity" evidence="2">
    <location>
        <begin position="545"/>
        <end position="564"/>
    </location>
</feature>
<dbReference type="PRINTS" id="PR00380">
    <property type="entry name" value="KINESINHEAVY"/>
</dbReference>
<evidence type="ECO:0000259" key="3">
    <source>
        <dbReference type="PROSITE" id="PS50067"/>
    </source>
</evidence>
<keyword evidence="5" id="KW-1185">Reference proteome</keyword>
<dbReference type="GO" id="GO:0003777">
    <property type="term" value="F:microtubule motor activity"/>
    <property type="evidence" value="ECO:0007669"/>
    <property type="project" value="InterPro"/>
</dbReference>
<evidence type="ECO:0000313" key="4">
    <source>
        <dbReference type="EMBL" id="CUG51628.1"/>
    </source>
</evidence>
<dbReference type="AlphaFoldDB" id="A0A0S4IYI8"/>
<dbReference type="InterPro" id="IPR027417">
    <property type="entry name" value="P-loop_NTPase"/>
</dbReference>
<keyword evidence="1" id="KW-0505">Motor protein</keyword>
<dbReference type="GO" id="GO:0005871">
    <property type="term" value="C:kinesin complex"/>
    <property type="evidence" value="ECO:0007669"/>
    <property type="project" value="TreeGrafter"/>
</dbReference>
<dbReference type="VEuPathDB" id="TriTrypDB:BSAL_80535"/>
<feature type="region of interest" description="Disordered" evidence="2">
    <location>
        <begin position="544"/>
        <end position="616"/>
    </location>
</feature>
<keyword evidence="1" id="KW-0067">ATP-binding</keyword>
<protein>
    <submittedName>
        <fullName evidence="4">MCAK-like kinesin, putative</fullName>
    </submittedName>
</protein>
<evidence type="ECO:0000256" key="2">
    <source>
        <dbReference type="SAM" id="MobiDB-lite"/>
    </source>
</evidence>
<dbReference type="InterPro" id="IPR027640">
    <property type="entry name" value="Kinesin-like_fam"/>
</dbReference>
<dbReference type="SUPFAM" id="SSF52540">
    <property type="entry name" value="P-loop containing nucleoside triphosphate hydrolases"/>
    <property type="match status" value="1"/>
</dbReference>
<dbReference type="EMBL" id="CYKH01000851">
    <property type="protein sequence ID" value="CUG51628.1"/>
    <property type="molecule type" value="Genomic_DNA"/>
</dbReference>
<dbReference type="PROSITE" id="PS50067">
    <property type="entry name" value="KINESIN_MOTOR_2"/>
    <property type="match status" value="1"/>
</dbReference>
<dbReference type="SMART" id="SM00129">
    <property type="entry name" value="KISc"/>
    <property type="match status" value="1"/>
</dbReference>
<dbReference type="OrthoDB" id="3176171at2759"/>
<dbReference type="GO" id="GO:0005874">
    <property type="term" value="C:microtubule"/>
    <property type="evidence" value="ECO:0007669"/>
    <property type="project" value="TreeGrafter"/>
</dbReference>
<gene>
    <name evidence="4" type="ORF">BSAL_80535</name>
</gene>
<organism evidence="4 5">
    <name type="scientific">Bodo saltans</name>
    <name type="common">Flagellated protozoan</name>
    <dbReference type="NCBI Taxonomy" id="75058"/>
    <lineage>
        <taxon>Eukaryota</taxon>
        <taxon>Discoba</taxon>
        <taxon>Euglenozoa</taxon>
        <taxon>Kinetoplastea</taxon>
        <taxon>Metakinetoplastina</taxon>
        <taxon>Eubodonida</taxon>
        <taxon>Bodonidae</taxon>
        <taxon>Bodo</taxon>
    </lineage>
</organism>
<dbReference type="Proteomes" id="UP000051952">
    <property type="component" value="Unassembled WGS sequence"/>
</dbReference>
<feature type="binding site" evidence="1">
    <location>
        <begin position="186"/>
        <end position="193"/>
    </location>
    <ligand>
        <name>ATP</name>
        <dbReference type="ChEBI" id="CHEBI:30616"/>
    </ligand>
</feature>
<reference evidence="5" key="1">
    <citation type="submission" date="2015-09" db="EMBL/GenBank/DDBJ databases">
        <authorList>
            <consortium name="Pathogen Informatics"/>
        </authorList>
    </citation>
    <scope>NUCLEOTIDE SEQUENCE [LARGE SCALE GENOMIC DNA]</scope>
    <source>
        <strain evidence="5">Lake Konstanz</strain>
    </source>
</reference>
<evidence type="ECO:0000256" key="1">
    <source>
        <dbReference type="PROSITE-ProRule" id="PRU00283"/>
    </source>
</evidence>
<comment type="similarity">
    <text evidence="1">Belongs to the TRAFAC class myosin-kinesin ATPase superfamily. Kinesin family.</text>
</comment>
<name>A0A0S4IYI8_BODSA</name>
<dbReference type="PANTHER" id="PTHR24115:SF799">
    <property type="entry name" value="KINESIN-LIKE PROTEIN"/>
    <property type="match status" value="1"/>
</dbReference>
<evidence type="ECO:0000313" key="5">
    <source>
        <dbReference type="Proteomes" id="UP000051952"/>
    </source>
</evidence>
<accession>A0A0S4IYI8</accession>
<dbReference type="InterPro" id="IPR036961">
    <property type="entry name" value="Kinesin_motor_dom_sf"/>
</dbReference>
<feature type="domain" description="Kinesin motor" evidence="3">
    <location>
        <begin position="92"/>
        <end position="405"/>
    </location>
</feature>
<dbReference type="InterPro" id="IPR001752">
    <property type="entry name" value="Kinesin_motor_dom"/>
</dbReference>
<dbReference type="GO" id="GO:0016887">
    <property type="term" value="F:ATP hydrolysis activity"/>
    <property type="evidence" value="ECO:0007669"/>
    <property type="project" value="TreeGrafter"/>
</dbReference>
<dbReference type="GO" id="GO:0005524">
    <property type="term" value="F:ATP binding"/>
    <property type="evidence" value="ECO:0007669"/>
    <property type="project" value="UniProtKB-UniRule"/>
</dbReference>
<dbReference type="Gene3D" id="3.40.850.10">
    <property type="entry name" value="Kinesin motor domain"/>
    <property type="match status" value="1"/>
</dbReference>
<keyword evidence="1" id="KW-0547">Nucleotide-binding</keyword>
<dbReference type="PANTHER" id="PTHR24115">
    <property type="entry name" value="KINESIN-RELATED"/>
    <property type="match status" value="1"/>
</dbReference>
<sequence length="616" mass="66189">MAPKSLLTQELTSGAPPPFVVRHPEDDFSANLNSHQQRIMHQPFLTLPTPGNIADGRAVALQDLLNGSVPPLSVTSKMSPMIPIQNLYEGVDIRSFVRVRPVLEIEDKPLQPGQPAPVQRVAGKREAVLFMPRMNATGTLLDAYSISVDGCFVGTNNDNDSVYEAVAPPLVHTALFGGATSIVCYGETGSGKTHTAFAFLRGFAQDLEPAMETHKLTLNVVELQQTTVVDVLTNEVCQIVETEQGGITFAGSQEPEMTSIGMLNKLLDVVYSQRNKHPKSAAKTHLLIRISLRNKRTSWAKSGSILVVDFAGAEKATDTEARHIGAAFTAFKDCVRIRAIQKANQTANEGSVPFRTTSLTYSMKDVLEVSTRATKIAMINCISPSFTHLRQSFETLRMATLCCVHPYADASVFPVIPQFTFNDCADFCGKLSFGRIRNPMGLLPEKYDGKVMLQQNEEAFLQMLCGEAAQQRAAAYAQQQASPQGPPTTTETASGPPPKVYAIPTRVAKSVFMMMQNIAIATKCLGPSGKTGFKPKLMPAKPVLSNGSTSGMSVSSNSVVSPMTPGGPPASTNTSARKLPPTLMPRKSSADTGSVVSLPAIKSAQASPRVPTVLGR</sequence>
<proteinExistence type="inferred from homology"/>
<dbReference type="GO" id="GO:0008017">
    <property type="term" value="F:microtubule binding"/>
    <property type="evidence" value="ECO:0007669"/>
    <property type="project" value="InterPro"/>
</dbReference>